<dbReference type="Proteomes" id="UP000789860">
    <property type="component" value="Unassembled WGS sequence"/>
</dbReference>
<sequence length="126" mass="15291">KMNNLRFELFAIIAQIDRSRYPLAYLFLENNRNLVLLIQRKLQQVLDGIEKADWHKSFKKECYFFICKYLVLQKGTIPVEFFDKVYHYYQYPFLDTLDIQSNIEQSVFNNIDTTNFKIIEDEENMQ</sequence>
<proteinExistence type="predicted"/>
<feature type="non-terminal residue" evidence="1">
    <location>
        <position position="126"/>
    </location>
</feature>
<evidence type="ECO:0000313" key="1">
    <source>
        <dbReference type="EMBL" id="CAG8579334.1"/>
    </source>
</evidence>
<dbReference type="EMBL" id="CAJVPM010011211">
    <property type="protein sequence ID" value="CAG8579334.1"/>
    <property type="molecule type" value="Genomic_DNA"/>
</dbReference>
<gene>
    <name evidence="1" type="ORF">SCALOS_LOCUS6141</name>
</gene>
<accession>A0ACA9MCM2</accession>
<keyword evidence="2" id="KW-1185">Reference proteome</keyword>
<comment type="caution">
    <text evidence="1">The sequence shown here is derived from an EMBL/GenBank/DDBJ whole genome shotgun (WGS) entry which is preliminary data.</text>
</comment>
<protein>
    <submittedName>
        <fullName evidence="1">5520_t:CDS:1</fullName>
    </submittedName>
</protein>
<reference evidence="1" key="1">
    <citation type="submission" date="2021-06" db="EMBL/GenBank/DDBJ databases">
        <authorList>
            <person name="Kallberg Y."/>
            <person name="Tangrot J."/>
            <person name="Rosling A."/>
        </authorList>
    </citation>
    <scope>NUCLEOTIDE SEQUENCE</scope>
    <source>
        <strain evidence="1">AU212A</strain>
    </source>
</reference>
<evidence type="ECO:0000313" key="2">
    <source>
        <dbReference type="Proteomes" id="UP000789860"/>
    </source>
</evidence>
<organism evidence="1 2">
    <name type="scientific">Scutellospora calospora</name>
    <dbReference type="NCBI Taxonomy" id="85575"/>
    <lineage>
        <taxon>Eukaryota</taxon>
        <taxon>Fungi</taxon>
        <taxon>Fungi incertae sedis</taxon>
        <taxon>Mucoromycota</taxon>
        <taxon>Glomeromycotina</taxon>
        <taxon>Glomeromycetes</taxon>
        <taxon>Diversisporales</taxon>
        <taxon>Gigasporaceae</taxon>
        <taxon>Scutellospora</taxon>
    </lineage>
</organism>
<name>A0ACA9MCM2_9GLOM</name>
<feature type="non-terminal residue" evidence="1">
    <location>
        <position position="1"/>
    </location>
</feature>